<reference evidence="2 3" key="2">
    <citation type="journal article" date="2019" name="G3 (Bethesda)">
        <title>Hybrid Assembly of the Genome of the Entomopathogenic Nematode Steinernema carpocapsae Identifies the X-Chromosome.</title>
        <authorList>
            <person name="Serra L."/>
            <person name="Macchietto M."/>
            <person name="Macias-Munoz A."/>
            <person name="McGill C.J."/>
            <person name="Rodriguez I.M."/>
            <person name="Rodriguez B."/>
            <person name="Murad R."/>
            <person name="Mortazavi A."/>
        </authorList>
    </citation>
    <scope>NUCLEOTIDE SEQUENCE [LARGE SCALE GENOMIC DNA]</scope>
    <source>
        <strain evidence="2 3">ALL</strain>
    </source>
</reference>
<dbReference type="PANTHER" id="PTHR31507:SF3">
    <property type="entry name" value="TIL DOMAIN-CONTAINING PROTEIN"/>
    <property type="match status" value="1"/>
</dbReference>
<keyword evidence="3" id="KW-1185">Reference proteome</keyword>
<sequence>MQKILLLSLLFFAYVVCAEEKHRQLPGTWSEWTEHCTDNCGLCGYTLKLRTCLAGTCVGEFRQDTKDRCAPNLCPHPRKVCCDHARIGVLKGKPACVRAP</sequence>
<protein>
    <submittedName>
        <fullName evidence="2">Uncharacterized protein</fullName>
    </submittedName>
</protein>
<keyword evidence="1" id="KW-0732">Signal</keyword>
<feature type="chain" id="PRO_5020796662" evidence="1">
    <location>
        <begin position="19"/>
        <end position="100"/>
    </location>
</feature>
<dbReference type="OrthoDB" id="10425577at2759"/>
<evidence type="ECO:0000256" key="1">
    <source>
        <dbReference type="SAM" id="SignalP"/>
    </source>
</evidence>
<gene>
    <name evidence="2" type="ORF">L596_023750</name>
</gene>
<dbReference type="AlphaFoldDB" id="A0A4U5MEM9"/>
<dbReference type="EMBL" id="AZBU02000008">
    <property type="protein sequence ID" value="TKR67628.1"/>
    <property type="molecule type" value="Genomic_DNA"/>
</dbReference>
<dbReference type="PANTHER" id="PTHR31507">
    <property type="entry name" value="PROTEIN CBG15923"/>
    <property type="match status" value="1"/>
</dbReference>
<evidence type="ECO:0000313" key="3">
    <source>
        <dbReference type="Proteomes" id="UP000298663"/>
    </source>
</evidence>
<organism evidence="2 3">
    <name type="scientific">Steinernema carpocapsae</name>
    <name type="common">Entomopathogenic nematode</name>
    <dbReference type="NCBI Taxonomy" id="34508"/>
    <lineage>
        <taxon>Eukaryota</taxon>
        <taxon>Metazoa</taxon>
        <taxon>Ecdysozoa</taxon>
        <taxon>Nematoda</taxon>
        <taxon>Chromadorea</taxon>
        <taxon>Rhabditida</taxon>
        <taxon>Tylenchina</taxon>
        <taxon>Panagrolaimomorpha</taxon>
        <taxon>Strongyloidoidea</taxon>
        <taxon>Steinernematidae</taxon>
        <taxon>Steinernema</taxon>
    </lineage>
</organism>
<feature type="signal peptide" evidence="1">
    <location>
        <begin position="1"/>
        <end position="18"/>
    </location>
</feature>
<evidence type="ECO:0000313" key="2">
    <source>
        <dbReference type="EMBL" id="TKR67628.1"/>
    </source>
</evidence>
<dbReference type="Proteomes" id="UP000298663">
    <property type="component" value="Unassembled WGS sequence"/>
</dbReference>
<reference evidence="2 3" key="1">
    <citation type="journal article" date="2015" name="Genome Biol.">
        <title>Comparative genomics of Steinernema reveals deeply conserved gene regulatory networks.</title>
        <authorList>
            <person name="Dillman A.R."/>
            <person name="Macchietto M."/>
            <person name="Porter C.F."/>
            <person name="Rogers A."/>
            <person name="Williams B."/>
            <person name="Antoshechkin I."/>
            <person name="Lee M.M."/>
            <person name="Goodwin Z."/>
            <person name="Lu X."/>
            <person name="Lewis E.E."/>
            <person name="Goodrich-Blair H."/>
            <person name="Stock S.P."/>
            <person name="Adams B.J."/>
            <person name="Sternberg P.W."/>
            <person name="Mortazavi A."/>
        </authorList>
    </citation>
    <scope>NUCLEOTIDE SEQUENCE [LARGE SCALE GENOMIC DNA]</scope>
    <source>
        <strain evidence="2 3">ALL</strain>
    </source>
</reference>
<comment type="caution">
    <text evidence="2">The sequence shown here is derived from an EMBL/GenBank/DDBJ whole genome shotgun (WGS) entry which is preliminary data.</text>
</comment>
<accession>A0A4U5MEM9</accession>
<proteinExistence type="predicted"/>
<name>A0A4U5MEM9_STECR</name>